<evidence type="ECO:0000313" key="2">
    <source>
        <dbReference type="Proteomes" id="UP000013084"/>
    </source>
</evidence>
<dbReference type="RefSeq" id="WP_005203072.1">
    <property type="nucleotide sequence ID" value="NZ_KB850072.1"/>
</dbReference>
<organism evidence="1 2">
    <name type="scientific">Acinetobacter higginsii</name>
    <dbReference type="NCBI Taxonomy" id="70347"/>
    <lineage>
        <taxon>Bacteria</taxon>
        <taxon>Pseudomonadati</taxon>
        <taxon>Pseudomonadota</taxon>
        <taxon>Gammaproteobacteria</taxon>
        <taxon>Moraxellales</taxon>
        <taxon>Moraxellaceae</taxon>
        <taxon>Acinetobacter</taxon>
    </lineage>
</organism>
<reference evidence="1 2" key="1">
    <citation type="submission" date="2013-02" db="EMBL/GenBank/DDBJ databases">
        <title>The Genome Sequence of Acinetobacter sp. CIP 70.18.</title>
        <authorList>
            <consortium name="The Broad Institute Genome Sequencing Platform"/>
            <consortium name="The Broad Institute Genome Sequencing Center for Infectious Disease"/>
            <person name="Cerqueira G."/>
            <person name="Feldgarden M."/>
            <person name="Courvalin P."/>
            <person name="Perichon B."/>
            <person name="Grillot-Courvalin C."/>
            <person name="Clermont D."/>
            <person name="Rocha E."/>
            <person name="Yoon E.-J."/>
            <person name="Nemec A."/>
            <person name="Walker B."/>
            <person name="Young S.K."/>
            <person name="Zeng Q."/>
            <person name="Gargeya S."/>
            <person name="Fitzgerald M."/>
            <person name="Haas B."/>
            <person name="Abouelleil A."/>
            <person name="Alvarado L."/>
            <person name="Arachchi H.M."/>
            <person name="Berlin A.M."/>
            <person name="Chapman S.B."/>
            <person name="Dewar J."/>
            <person name="Goldberg J."/>
            <person name="Griggs A."/>
            <person name="Gujja S."/>
            <person name="Hansen M."/>
            <person name="Howarth C."/>
            <person name="Imamovic A."/>
            <person name="Larimer J."/>
            <person name="McCowan C."/>
            <person name="Murphy C."/>
            <person name="Neiman D."/>
            <person name="Pearson M."/>
            <person name="Priest M."/>
            <person name="Roberts A."/>
            <person name="Saif S."/>
            <person name="Shea T."/>
            <person name="Sisk P."/>
            <person name="Sykes S."/>
            <person name="Wortman J."/>
            <person name="Nusbaum C."/>
            <person name="Birren B."/>
        </authorList>
    </citation>
    <scope>NUCLEOTIDE SEQUENCE [LARGE SCALE GENOMIC DNA]</scope>
    <source>
        <strain evidence="1 2">CIP 70.18</strain>
    </source>
</reference>
<dbReference type="AlphaFoldDB" id="N9RI15"/>
<proteinExistence type="predicted"/>
<comment type="caution">
    <text evidence="1">The sequence shown here is derived from an EMBL/GenBank/DDBJ whole genome shotgun (WGS) entry which is preliminary data.</text>
</comment>
<gene>
    <name evidence="1" type="ORF">F902_02035</name>
</gene>
<keyword evidence="2" id="KW-1185">Reference proteome</keyword>
<dbReference type="PATRIC" id="fig|1217700.3.peg.1965"/>
<dbReference type="EMBL" id="APRN01000036">
    <property type="protein sequence ID" value="ENX57638.1"/>
    <property type="molecule type" value="Genomic_DNA"/>
</dbReference>
<name>N9RI15_9GAMM</name>
<dbReference type="OrthoDB" id="9135240at2"/>
<protein>
    <submittedName>
        <fullName evidence="1">Uncharacterized protein</fullName>
    </submittedName>
</protein>
<dbReference type="Proteomes" id="UP000013084">
    <property type="component" value="Unassembled WGS sequence"/>
</dbReference>
<evidence type="ECO:0000313" key="1">
    <source>
        <dbReference type="EMBL" id="ENX57638.1"/>
    </source>
</evidence>
<dbReference type="HOGENOM" id="CLU_942790_0_0_6"/>
<sequence length="316" mass="36674">MINQITYEQVSNAINEWAKCELHKLGAEYNSQIPVYMQLNNFLSKRIPIMPRKVSESTNFKVPTERIAGYEKLKNALINGEDVNPYMSRKLYDSNFADGLLDHYDCFHFHLGEEMDGKFIKGNDEIALGIVNNQEVFFIQVKTHGKSTWNNIDVLEIVHEQRPDLIARFKVTTMVNISPSVSDEKDIITLREKGYSFAVTLKDGTSYTPSKFGQVMMRQDSETDVKGKKKRKKKKSLHLAGMHLAAMQYETRKICSSVNEYIKRFKLHYKCTITNIEIYELKGDNNSQLTQFKLKIFYLSGFESKYFENTFNFVTK</sequence>
<accession>N9RI15</accession>